<evidence type="ECO:0000313" key="3">
    <source>
        <dbReference type="Proteomes" id="UP001215280"/>
    </source>
</evidence>
<keyword evidence="3" id="KW-1185">Reference proteome</keyword>
<dbReference type="Proteomes" id="UP001215280">
    <property type="component" value="Unassembled WGS sequence"/>
</dbReference>
<feature type="transmembrane region" description="Helical" evidence="1">
    <location>
        <begin position="51"/>
        <end position="72"/>
    </location>
</feature>
<organism evidence="2 3">
    <name type="scientific">Mycena maculata</name>
    <dbReference type="NCBI Taxonomy" id="230809"/>
    <lineage>
        <taxon>Eukaryota</taxon>
        <taxon>Fungi</taxon>
        <taxon>Dikarya</taxon>
        <taxon>Basidiomycota</taxon>
        <taxon>Agaricomycotina</taxon>
        <taxon>Agaricomycetes</taxon>
        <taxon>Agaricomycetidae</taxon>
        <taxon>Agaricales</taxon>
        <taxon>Marasmiineae</taxon>
        <taxon>Mycenaceae</taxon>
        <taxon>Mycena</taxon>
    </lineage>
</organism>
<keyword evidence="1" id="KW-1133">Transmembrane helix</keyword>
<proteinExistence type="predicted"/>
<sequence>MVSLFFFPFLLLFLYISISRAPNVALFRKYALILPYLGFRTTGPFAELLAVLVYFDTGVPVVGSLVGLANFCTY</sequence>
<comment type="caution">
    <text evidence="2">The sequence shown here is derived from an EMBL/GenBank/DDBJ whole genome shotgun (WGS) entry which is preliminary data.</text>
</comment>
<gene>
    <name evidence="2" type="ORF">DFH07DRAFT_384672</name>
</gene>
<evidence type="ECO:0000256" key="1">
    <source>
        <dbReference type="SAM" id="Phobius"/>
    </source>
</evidence>
<dbReference type="EMBL" id="JARJLG010000039">
    <property type="protein sequence ID" value="KAJ7764047.1"/>
    <property type="molecule type" value="Genomic_DNA"/>
</dbReference>
<name>A0AAD7JFU2_9AGAR</name>
<evidence type="ECO:0000313" key="2">
    <source>
        <dbReference type="EMBL" id="KAJ7764047.1"/>
    </source>
</evidence>
<keyword evidence="1" id="KW-0472">Membrane</keyword>
<accession>A0AAD7JFU2</accession>
<protein>
    <submittedName>
        <fullName evidence="2">Uncharacterized protein</fullName>
    </submittedName>
</protein>
<keyword evidence="1" id="KW-0812">Transmembrane</keyword>
<dbReference type="AlphaFoldDB" id="A0AAD7JFU2"/>
<reference evidence="2" key="1">
    <citation type="submission" date="2023-03" db="EMBL/GenBank/DDBJ databases">
        <title>Massive genome expansion in bonnet fungi (Mycena s.s.) driven by repeated elements and novel gene families across ecological guilds.</title>
        <authorList>
            <consortium name="Lawrence Berkeley National Laboratory"/>
            <person name="Harder C.B."/>
            <person name="Miyauchi S."/>
            <person name="Viragh M."/>
            <person name="Kuo A."/>
            <person name="Thoen E."/>
            <person name="Andreopoulos B."/>
            <person name="Lu D."/>
            <person name="Skrede I."/>
            <person name="Drula E."/>
            <person name="Henrissat B."/>
            <person name="Morin E."/>
            <person name="Kohler A."/>
            <person name="Barry K."/>
            <person name="LaButti K."/>
            <person name="Morin E."/>
            <person name="Salamov A."/>
            <person name="Lipzen A."/>
            <person name="Mereny Z."/>
            <person name="Hegedus B."/>
            <person name="Baldrian P."/>
            <person name="Stursova M."/>
            <person name="Weitz H."/>
            <person name="Taylor A."/>
            <person name="Grigoriev I.V."/>
            <person name="Nagy L.G."/>
            <person name="Martin F."/>
            <person name="Kauserud H."/>
        </authorList>
    </citation>
    <scope>NUCLEOTIDE SEQUENCE</scope>
    <source>
        <strain evidence="2">CBHHK188m</strain>
    </source>
</reference>